<dbReference type="EMBL" id="VSRR010001164">
    <property type="protein sequence ID" value="MPC23084.1"/>
    <property type="molecule type" value="Genomic_DNA"/>
</dbReference>
<proteinExistence type="predicted"/>
<evidence type="ECO:0000313" key="3">
    <source>
        <dbReference type="Proteomes" id="UP000324222"/>
    </source>
</evidence>
<sequence length="147" mass="15547">MGTNSGDLPPTWPLSAQQVVPVGRMDNGGGGKDKSGQEDGWKNGSTDEESITDACLLVTLSPYDSMASLVGRCPQSWDTTIGKRSWLGRYLSNRSSERRTAASLLQAISSTGSTGPSSSGGTLSKGNKTEKKRAPLMCQSPTNHEQL</sequence>
<evidence type="ECO:0000313" key="2">
    <source>
        <dbReference type="EMBL" id="MPC23084.1"/>
    </source>
</evidence>
<keyword evidence="3" id="KW-1185">Reference proteome</keyword>
<evidence type="ECO:0000256" key="1">
    <source>
        <dbReference type="SAM" id="MobiDB-lite"/>
    </source>
</evidence>
<comment type="caution">
    <text evidence="2">The sequence shown here is derived from an EMBL/GenBank/DDBJ whole genome shotgun (WGS) entry which is preliminary data.</text>
</comment>
<organism evidence="2 3">
    <name type="scientific">Portunus trituberculatus</name>
    <name type="common">Swimming crab</name>
    <name type="synonym">Neptunus trituberculatus</name>
    <dbReference type="NCBI Taxonomy" id="210409"/>
    <lineage>
        <taxon>Eukaryota</taxon>
        <taxon>Metazoa</taxon>
        <taxon>Ecdysozoa</taxon>
        <taxon>Arthropoda</taxon>
        <taxon>Crustacea</taxon>
        <taxon>Multicrustacea</taxon>
        <taxon>Malacostraca</taxon>
        <taxon>Eumalacostraca</taxon>
        <taxon>Eucarida</taxon>
        <taxon>Decapoda</taxon>
        <taxon>Pleocyemata</taxon>
        <taxon>Brachyura</taxon>
        <taxon>Eubrachyura</taxon>
        <taxon>Portunoidea</taxon>
        <taxon>Portunidae</taxon>
        <taxon>Portuninae</taxon>
        <taxon>Portunus</taxon>
    </lineage>
</organism>
<dbReference type="AlphaFoldDB" id="A0A5B7DPX7"/>
<feature type="region of interest" description="Disordered" evidence="1">
    <location>
        <begin position="108"/>
        <end position="147"/>
    </location>
</feature>
<gene>
    <name evidence="2" type="ORF">E2C01_016122</name>
</gene>
<dbReference type="Proteomes" id="UP000324222">
    <property type="component" value="Unassembled WGS sequence"/>
</dbReference>
<reference evidence="2 3" key="1">
    <citation type="submission" date="2019-05" db="EMBL/GenBank/DDBJ databases">
        <title>Another draft genome of Portunus trituberculatus and its Hox gene families provides insights of decapod evolution.</title>
        <authorList>
            <person name="Jeong J.-H."/>
            <person name="Song I."/>
            <person name="Kim S."/>
            <person name="Choi T."/>
            <person name="Kim D."/>
            <person name="Ryu S."/>
            <person name="Kim W."/>
        </authorList>
    </citation>
    <scope>NUCLEOTIDE SEQUENCE [LARGE SCALE GENOMIC DNA]</scope>
    <source>
        <tissue evidence="2">Muscle</tissue>
    </source>
</reference>
<accession>A0A5B7DPX7</accession>
<feature type="compositionally biased region" description="Low complexity" evidence="1">
    <location>
        <begin position="109"/>
        <end position="126"/>
    </location>
</feature>
<feature type="compositionally biased region" description="Basic and acidic residues" evidence="1">
    <location>
        <begin position="31"/>
        <end position="41"/>
    </location>
</feature>
<feature type="region of interest" description="Disordered" evidence="1">
    <location>
        <begin position="1"/>
        <end position="48"/>
    </location>
</feature>
<protein>
    <submittedName>
        <fullName evidence="2">Uncharacterized protein</fullName>
    </submittedName>
</protein>
<name>A0A5B7DPX7_PORTR</name>